<evidence type="ECO:0000313" key="13">
    <source>
        <dbReference type="EMBL" id="KAG5177358.1"/>
    </source>
</evidence>
<dbReference type="GO" id="GO:0006281">
    <property type="term" value="P:DNA repair"/>
    <property type="evidence" value="ECO:0007669"/>
    <property type="project" value="UniProtKB-KW"/>
</dbReference>
<comment type="similarity">
    <text evidence="2">Belongs to the uracil-DNA glycosylase (UDG) superfamily. Type 4 (UDGa) family.</text>
</comment>
<reference evidence="13" key="1">
    <citation type="submission" date="2021-02" db="EMBL/GenBank/DDBJ databases">
        <title>First Annotated Genome of the Yellow-green Alga Tribonema minus.</title>
        <authorList>
            <person name="Mahan K.M."/>
        </authorList>
    </citation>
    <scope>NUCLEOTIDE SEQUENCE</scope>
    <source>
        <strain evidence="13">UTEX B ZZ1240</strain>
    </source>
</reference>
<dbReference type="InterPro" id="IPR005273">
    <property type="entry name" value="Ura-DNA_glyco_family4"/>
</dbReference>
<evidence type="ECO:0000313" key="14">
    <source>
        <dbReference type="Proteomes" id="UP000664859"/>
    </source>
</evidence>
<sequence>MTAVLLRTAASAHMGRMMQLNMPHGIIARLGPCTSRLHMAAGAKGASAAVQQKIPQFKDHAEMTAALLALTGDPLEPAGGRIVVYRGDPQAKLMVVGEAPGAMEDETGKPFVGRSGQLLDAILKAAGFDPETDLYVSNIVRRRPPENRDPTTAEIAYYRPWLLEEIRLVNPAIIITTGRWSMRAVLNERRGITKVRGQWYAPGTTPDLPAATWAMPWFHPSYLLRNPTKDEGGPKWLTWVDAQEVRRKYDELLGASFLAVDDSAS</sequence>
<evidence type="ECO:0000256" key="8">
    <source>
        <dbReference type="ARBA" id="ARBA00022801"/>
    </source>
</evidence>
<keyword evidence="6" id="KW-0479">Metal-binding</keyword>
<dbReference type="NCBIfam" id="TIGR00758">
    <property type="entry name" value="UDG_fam4"/>
    <property type="match status" value="1"/>
</dbReference>
<evidence type="ECO:0000256" key="11">
    <source>
        <dbReference type="ARBA" id="ARBA00023204"/>
    </source>
</evidence>
<keyword evidence="14" id="KW-1185">Reference proteome</keyword>
<dbReference type="Pfam" id="PF03167">
    <property type="entry name" value="UDG"/>
    <property type="match status" value="1"/>
</dbReference>
<dbReference type="GO" id="GO:0004844">
    <property type="term" value="F:uracil DNA N-glycosylase activity"/>
    <property type="evidence" value="ECO:0007669"/>
    <property type="project" value="UniProtKB-EC"/>
</dbReference>
<comment type="caution">
    <text evidence="13">The sequence shown here is derived from an EMBL/GenBank/DDBJ whole genome shotgun (WGS) entry which is preliminary data.</text>
</comment>
<dbReference type="EC" id="3.2.2.27" evidence="3"/>
<evidence type="ECO:0000256" key="5">
    <source>
        <dbReference type="ARBA" id="ARBA00022485"/>
    </source>
</evidence>
<evidence type="ECO:0000256" key="4">
    <source>
        <dbReference type="ARBA" id="ARBA00019403"/>
    </source>
</evidence>
<name>A0A835YMS9_9STRA</name>
<keyword evidence="8" id="KW-0378">Hydrolase</keyword>
<keyword evidence="11" id="KW-0234">DNA repair</keyword>
<gene>
    <name evidence="13" type="ORF">JKP88DRAFT_183418</name>
</gene>
<evidence type="ECO:0000256" key="10">
    <source>
        <dbReference type="ARBA" id="ARBA00023014"/>
    </source>
</evidence>
<feature type="domain" description="Uracil-DNA glycosylase-like" evidence="12">
    <location>
        <begin position="84"/>
        <end position="243"/>
    </location>
</feature>
<dbReference type="GO" id="GO:0051539">
    <property type="term" value="F:4 iron, 4 sulfur cluster binding"/>
    <property type="evidence" value="ECO:0007669"/>
    <property type="project" value="UniProtKB-KW"/>
</dbReference>
<protein>
    <recommendedName>
        <fullName evidence="4">Type-4 uracil-DNA glycosylase</fullName>
        <ecNumber evidence="3">3.2.2.27</ecNumber>
    </recommendedName>
</protein>
<dbReference type="SUPFAM" id="SSF52141">
    <property type="entry name" value="Uracil-DNA glycosylase-like"/>
    <property type="match status" value="1"/>
</dbReference>
<keyword evidence="9" id="KW-0408">Iron</keyword>
<dbReference type="InterPro" id="IPR005122">
    <property type="entry name" value="Uracil-DNA_glycosylase-like"/>
</dbReference>
<organism evidence="13 14">
    <name type="scientific">Tribonema minus</name>
    <dbReference type="NCBI Taxonomy" id="303371"/>
    <lineage>
        <taxon>Eukaryota</taxon>
        <taxon>Sar</taxon>
        <taxon>Stramenopiles</taxon>
        <taxon>Ochrophyta</taxon>
        <taxon>PX clade</taxon>
        <taxon>Xanthophyceae</taxon>
        <taxon>Tribonematales</taxon>
        <taxon>Tribonemataceae</taxon>
        <taxon>Tribonema</taxon>
    </lineage>
</organism>
<dbReference type="PANTHER" id="PTHR33693">
    <property type="entry name" value="TYPE-5 URACIL-DNA GLYCOSYLASE"/>
    <property type="match status" value="1"/>
</dbReference>
<dbReference type="SMART" id="SM00987">
    <property type="entry name" value="UreE_C"/>
    <property type="match status" value="1"/>
</dbReference>
<dbReference type="Gene3D" id="3.40.470.10">
    <property type="entry name" value="Uracil-DNA glycosylase-like domain"/>
    <property type="match status" value="1"/>
</dbReference>
<dbReference type="SMART" id="SM00986">
    <property type="entry name" value="UDG"/>
    <property type="match status" value="1"/>
</dbReference>
<dbReference type="OrthoDB" id="10267060at2759"/>
<proteinExistence type="inferred from homology"/>
<dbReference type="PANTHER" id="PTHR33693:SF1">
    <property type="entry name" value="TYPE-4 URACIL-DNA GLYCOSYLASE"/>
    <property type="match status" value="1"/>
</dbReference>
<dbReference type="CDD" id="cd10030">
    <property type="entry name" value="UDG-F4_TTUDGA_SPO1dp_like"/>
    <property type="match status" value="1"/>
</dbReference>
<keyword evidence="7" id="KW-0227">DNA damage</keyword>
<evidence type="ECO:0000256" key="3">
    <source>
        <dbReference type="ARBA" id="ARBA00012030"/>
    </source>
</evidence>
<dbReference type="Proteomes" id="UP000664859">
    <property type="component" value="Unassembled WGS sequence"/>
</dbReference>
<keyword evidence="10" id="KW-0411">Iron-sulfur</keyword>
<evidence type="ECO:0000256" key="1">
    <source>
        <dbReference type="ARBA" id="ARBA00001400"/>
    </source>
</evidence>
<evidence type="ECO:0000256" key="6">
    <source>
        <dbReference type="ARBA" id="ARBA00022723"/>
    </source>
</evidence>
<evidence type="ECO:0000256" key="7">
    <source>
        <dbReference type="ARBA" id="ARBA00022763"/>
    </source>
</evidence>
<dbReference type="InterPro" id="IPR036895">
    <property type="entry name" value="Uracil-DNA_glycosylase-like_sf"/>
</dbReference>
<dbReference type="EMBL" id="JAFCMP010000525">
    <property type="protein sequence ID" value="KAG5177358.1"/>
    <property type="molecule type" value="Genomic_DNA"/>
</dbReference>
<dbReference type="InterPro" id="IPR051536">
    <property type="entry name" value="UDG_Type-4/5"/>
</dbReference>
<keyword evidence="5" id="KW-0004">4Fe-4S</keyword>
<evidence type="ECO:0000259" key="12">
    <source>
        <dbReference type="SMART" id="SM00986"/>
    </source>
</evidence>
<evidence type="ECO:0000256" key="2">
    <source>
        <dbReference type="ARBA" id="ARBA00006521"/>
    </source>
</evidence>
<dbReference type="GO" id="GO:0046872">
    <property type="term" value="F:metal ion binding"/>
    <property type="evidence" value="ECO:0007669"/>
    <property type="project" value="UniProtKB-KW"/>
</dbReference>
<comment type="catalytic activity">
    <reaction evidence="1">
        <text>Hydrolyzes single-stranded DNA or mismatched double-stranded DNA and polynucleotides, releasing free uracil.</text>
        <dbReference type="EC" id="3.2.2.27"/>
    </reaction>
</comment>
<dbReference type="AlphaFoldDB" id="A0A835YMS9"/>
<evidence type="ECO:0000256" key="9">
    <source>
        <dbReference type="ARBA" id="ARBA00023004"/>
    </source>
</evidence>
<accession>A0A835YMS9</accession>